<gene>
    <name evidence="3" type="ORF">CWD77_13305</name>
</gene>
<comment type="caution">
    <text evidence="3">The sequence shown here is derived from an EMBL/GenBank/DDBJ whole genome shotgun (WGS) entry which is preliminary data.</text>
</comment>
<evidence type="ECO:0000313" key="3">
    <source>
        <dbReference type="EMBL" id="PKD42825.1"/>
    </source>
</evidence>
<feature type="transmembrane region" description="Helical" evidence="1">
    <location>
        <begin position="91"/>
        <end position="112"/>
    </location>
</feature>
<feature type="transmembrane region" description="Helical" evidence="1">
    <location>
        <begin position="32"/>
        <end position="58"/>
    </location>
</feature>
<dbReference type="RefSeq" id="WP_101074076.1">
    <property type="nucleotide sequence ID" value="NZ_PISP01000005.1"/>
</dbReference>
<dbReference type="PANTHER" id="PTHR36305">
    <property type="entry name" value="PHOSPHATIDYLGLYCEROPHOSPHATASE A"/>
    <property type="match status" value="1"/>
</dbReference>
<evidence type="ECO:0000256" key="1">
    <source>
        <dbReference type="SAM" id="Phobius"/>
    </source>
</evidence>
<dbReference type="InterPro" id="IPR007686">
    <property type="entry name" value="YutG/PgpA"/>
</dbReference>
<name>A0A2N0VF74_9BACT</name>
<dbReference type="PANTHER" id="PTHR36305:SF1">
    <property type="entry name" value="PHOSPHATIDYLGLYCEROPHOSPHATASE A"/>
    <property type="match status" value="1"/>
</dbReference>
<dbReference type="Pfam" id="PF04608">
    <property type="entry name" value="PgpA"/>
    <property type="match status" value="1"/>
</dbReference>
<evidence type="ECO:0000259" key="2">
    <source>
        <dbReference type="Pfam" id="PF04608"/>
    </source>
</evidence>
<dbReference type="AlphaFoldDB" id="A0A2N0VF74"/>
<keyword evidence="1" id="KW-0472">Membrane</keyword>
<organism evidence="3 4">
    <name type="scientific">Rhodohalobacter barkolensis</name>
    <dbReference type="NCBI Taxonomy" id="2053187"/>
    <lineage>
        <taxon>Bacteria</taxon>
        <taxon>Pseudomonadati</taxon>
        <taxon>Balneolota</taxon>
        <taxon>Balneolia</taxon>
        <taxon>Balneolales</taxon>
        <taxon>Balneolaceae</taxon>
        <taxon>Rhodohalobacter</taxon>
    </lineage>
</organism>
<dbReference type="OrthoDB" id="9804091at2"/>
<keyword evidence="4" id="KW-1185">Reference proteome</keyword>
<dbReference type="PIRSF" id="PIRSF006162">
    <property type="entry name" value="PgpA"/>
    <property type="match status" value="1"/>
</dbReference>
<dbReference type="Proteomes" id="UP000233398">
    <property type="component" value="Unassembled WGS sequence"/>
</dbReference>
<dbReference type="GO" id="GO:0008962">
    <property type="term" value="F:phosphatidylglycerophosphatase activity"/>
    <property type="evidence" value="ECO:0007669"/>
    <property type="project" value="InterPro"/>
</dbReference>
<keyword evidence="1" id="KW-0812">Transmembrane</keyword>
<dbReference type="CDD" id="cd06971">
    <property type="entry name" value="PgpA"/>
    <property type="match status" value="1"/>
</dbReference>
<feature type="domain" description="YutG/PgpA" evidence="2">
    <location>
        <begin position="8"/>
        <end position="150"/>
    </location>
</feature>
<reference evidence="3 4" key="1">
    <citation type="submission" date="2017-11" db="EMBL/GenBank/DDBJ databases">
        <title>Rhodohalobacter 15182 sp. nov., isolated from a salt lake.</title>
        <authorList>
            <person name="Han S."/>
        </authorList>
    </citation>
    <scope>NUCLEOTIDE SEQUENCE [LARGE SCALE GENOMIC DNA]</scope>
    <source>
        <strain evidence="3 4">15182</strain>
    </source>
</reference>
<dbReference type="EMBL" id="PISP01000005">
    <property type="protein sequence ID" value="PKD42825.1"/>
    <property type="molecule type" value="Genomic_DNA"/>
</dbReference>
<dbReference type="SUPFAM" id="SSF101307">
    <property type="entry name" value="YutG-like"/>
    <property type="match status" value="1"/>
</dbReference>
<sequence>MRLLKLTLGTFFGSGLLPKAPGTWGSLFTLPFIYAAYLIHPVFGIAGFAVIASLISLWSTDVCVGKYGDDPGQFVIDETAGQTMVFIFTAFHYDTTANLILLFAGFIIFRLFDIFKPLGIVRLEKLPGKIGILADDLAAGVYALICLELLKSLLGSLLI</sequence>
<evidence type="ECO:0000313" key="4">
    <source>
        <dbReference type="Proteomes" id="UP000233398"/>
    </source>
</evidence>
<keyword evidence="1" id="KW-1133">Transmembrane helix</keyword>
<dbReference type="GO" id="GO:0006629">
    <property type="term" value="P:lipid metabolic process"/>
    <property type="evidence" value="ECO:0007669"/>
    <property type="project" value="InterPro"/>
</dbReference>
<accession>A0A2N0VF74</accession>
<protein>
    <submittedName>
        <fullName evidence="3">Phosphatidylglycerophosphatase A</fullName>
    </submittedName>
</protein>
<proteinExistence type="predicted"/>
<dbReference type="InterPro" id="IPR036681">
    <property type="entry name" value="PgpA-like_sf"/>
</dbReference>
<dbReference type="InterPro" id="IPR026037">
    <property type="entry name" value="PgpA"/>
</dbReference>